<proteinExistence type="predicted"/>
<dbReference type="EMBL" id="CP157484">
    <property type="protein sequence ID" value="XBO41315.1"/>
    <property type="molecule type" value="Genomic_DNA"/>
</dbReference>
<feature type="compositionally biased region" description="Polar residues" evidence="1">
    <location>
        <begin position="1"/>
        <end position="10"/>
    </location>
</feature>
<accession>A0AAU7JMB8</accession>
<name>A0AAU7JMB8_9HYPH</name>
<dbReference type="AlphaFoldDB" id="A0AAU7JMB8"/>
<sequence length="88" mass="9599">MTSKTTNNPDAKQRAARSFEKLEQRSREAEQRISEQQKADVAAAAKIKRLRALRLARDEAEAAEAAQVAAIAAETPKPKSRAKAKPAT</sequence>
<feature type="region of interest" description="Disordered" evidence="1">
    <location>
        <begin position="1"/>
        <end position="40"/>
    </location>
</feature>
<protein>
    <recommendedName>
        <fullName evidence="3">Transcriptional regulator</fullName>
    </recommendedName>
</protein>
<feature type="compositionally biased region" description="Basic residues" evidence="1">
    <location>
        <begin position="78"/>
        <end position="88"/>
    </location>
</feature>
<evidence type="ECO:0000256" key="1">
    <source>
        <dbReference type="SAM" id="MobiDB-lite"/>
    </source>
</evidence>
<dbReference type="RefSeq" id="WP_406858166.1">
    <property type="nucleotide sequence ID" value="NZ_CP157484.1"/>
</dbReference>
<evidence type="ECO:0008006" key="3">
    <source>
        <dbReference type="Google" id="ProtNLM"/>
    </source>
</evidence>
<gene>
    <name evidence="2" type="ORF">ABEG18_11330</name>
</gene>
<feature type="region of interest" description="Disordered" evidence="1">
    <location>
        <begin position="68"/>
        <end position="88"/>
    </location>
</feature>
<organism evidence="2">
    <name type="scientific">Alsobacter sp. KACC 23698</name>
    <dbReference type="NCBI Taxonomy" id="3149229"/>
    <lineage>
        <taxon>Bacteria</taxon>
        <taxon>Pseudomonadati</taxon>
        <taxon>Pseudomonadota</taxon>
        <taxon>Alphaproteobacteria</taxon>
        <taxon>Hyphomicrobiales</taxon>
        <taxon>Alsobacteraceae</taxon>
        <taxon>Alsobacter</taxon>
    </lineage>
</organism>
<reference evidence="2" key="1">
    <citation type="submission" date="2024-05" db="EMBL/GenBank/DDBJ databases">
        <authorList>
            <person name="Kim S."/>
            <person name="Heo J."/>
            <person name="Choi H."/>
            <person name="Choi Y."/>
            <person name="Kwon S.-W."/>
            <person name="Kim Y."/>
        </authorList>
    </citation>
    <scope>NUCLEOTIDE SEQUENCE</scope>
    <source>
        <strain evidence="2">KACC 23698</strain>
    </source>
</reference>
<feature type="compositionally biased region" description="Basic and acidic residues" evidence="1">
    <location>
        <begin position="11"/>
        <end position="38"/>
    </location>
</feature>
<evidence type="ECO:0000313" key="2">
    <source>
        <dbReference type="EMBL" id="XBO41315.1"/>
    </source>
</evidence>